<dbReference type="RefSeq" id="XP_003958396.1">
    <property type="nucleotide sequence ID" value="XM_003958347.1"/>
</dbReference>
<comment type="similarity">
    <text evidence="2 8">Belongs to the ATG12 family.</text>
</comment>
<evidence type="ECO:0000256" key="8">
    <source>
        <dbReference type="RuleBase" id="RU361201"/>
    </source>
</evidence>
<evidence type="ECO:0000256" key="5">
    <source>
        <dbReference type="ARBA" id="ARBA00022786"/>
    </source>
</evidence>
<accession>H2AY11</accession>
<dbReference type="GO" id="GO:0008047">
    <property type="term" value="F:enzyme activator activity"/>
    <property type="evidence" value="ECO:0007669"/>
    <property type="project" value="EnsemblFungi"/>
</dbReference>
<dbReference type="GO" id="GO:0061723">
    <property type="term" value="P:glycophagy"/>
    <property type="evidence" value="ECO:0007669"/>
    <property type="project" value="TreeGrafter"/>
</dbReference>
<evidence type="ECO:0000256" key="3">
    <source>
        <dbReference type="ARBA" id="ARBA00015875"/>
    </source>
</evidence>
<dbReference type="GO" id="GO:0097352">
    <property type="term" value="P:autophagosome maturation"/>
    <property type="evidence" value="ECO:0007669"/>
    <property type="project" value="TreeGrafter"/>
</dbReference>
<dbReference type="AlphaFoldDB" id="H2AY11"/>
<name>H2AY11_KAZAF</name>
<comment type="function">
    <text evidence="8">Ubiquitin-like protein involved in cytoplasm to vacuole transport (Cvt), autophagy vesicles formation, mitophagy, and nucleophagy.</text>
</comment>
<protein>
    <recommendedName>
        <fullName evidence="3 8">Ubiquitin-like protein ATG12</fullName>
    </recommendedName>
</protein>
<proteinExistence type="inferred from homology"/>
<keyword evidence="4 8" id="KW-1017">Isopeptide bond</keyword>
<keyword evidence="8" id="KW-0472">Membrane</keyword>
<dbReference type="STRING" id="1071382.H2AY11"/>
<dbReference type="GO" id="GO:0032258">
    <property type="term" value="P:cytoplasm to vacuole targeting by the Cvt pathway"/>
    <property type="evidence" value="ECO:0007669"/>
    <property type="project" value="EnsemblFungi"/>
</dbReference>
<evidence type="ECO:0000313" key="11">
    <source>
        <dbReference type="Proteomes" id="UP000005220"/>
    </source>
</evidence>
<evidence type="ECO:0000256" key="9">
    <source>
        <dbReference type="SAM" id="MobiDB-lite"/>
    </source>
</evidence>
<dbReference type="OrthoDB" id="10003551at2759"/>
<sequence>MIQSESDSDTTENDSSVQSSEASLRNIGGIPARPTLNVLSDNEISHSFLLQNRLHDVNRRLSQLGLVSEDDSDDNKHSPYMRSSQYIRKVTPKEAVPQSQYKRVEQVSKIQIKFQPIGSIPSLRPSICKISYNQSFSMVIMFLKKKLNVENVYCYVNSSFAPSPQQIVGDLWTQFKVNNELIVNYCASVAFG</sequence>
<comment type="subcellular location">
    <subcellularLocation>
        <location evidence="1 8">Preautophagosomal structure membrane</location>
        <topology evidence="1 8">Peripheral membrane protein</topology>
    </subcellularLocation>
</comment>
<dbReference type="GeneID" id="13887240"/>
<evidence type="ECO:0000256" key="1">
    <source>
        <dbReference type="ARBA" id="ARBA00004623"/>
    </source>
</evidence>
<dbReference type="GO" id="GO:0000422">
    <property type="term" value="P:autophagy of mitochondrion"/>
    <property type="evidence" value="ECO:0007669"/>
    <property type="project" value="EnsemblFungi"/>
</dbReference>
<evidence type="ECO:0000256" key="2">
    <source>
        <dbReference type="ARBA" id="ARBA00007778"/>
    </source>
</evidence>
<keyword evidence="5 8" id="KW-0833">Ubl conjugation pathway</keyword>
<organism evidence="10 11">
    <name type="scientific">Kazachstania africana (strain ATCC 22294 / BCRC 22015 / CBS 2517 / CECT 1963 / NBRC 1671 / NRRL Y-8276)</name>
    <name type="common">Yeast</name>
    <name type="synonym">Kluyveromyces africanus</name>
    <dbReference type="NCBI Taxonomy" id="1071382"/>
    <lineage>
        <taxon>Eukaryota</taxon>
        <taxon>Fungi</taxon>
        <taxon>Dikarya</taxon>
        <taxon>Ascomycota</taxon>
        <taxon>Saccharomycotina</taxon>
        <taxon>Saccharomycetes</taxon>
        <taxon>Saccharomycetales</taxon>
        <taxon>Saccharomycetaceae</taxon>
        <taxon>Kazachstania</taxon>
    </lineage>
</organism>
<dbReference type="HOGENOM" id="CLU_106795_0_0_1"/>
<dbReference type="GO" id="GO:0034727">
    <property type="term" value="P:piecemeal microautophagy of the nucleus"/>
    <property type="evidence" value="ECO:0007669"/>
    <property type="project" value="EnsemblFungi"/>
</dbReference>
<keyword evidence="6 8" id="KW-0653">Protein transport</keyword>
<dbReference type="Pfam" id="PF04110">
    <property type="entry name" value="APG12"/>
    <property type="match status" value="1"/>
</dbReference>
<dbReference type="GO" id="GO:0000421">
    <property type="term" value="C:autophagosome membrane"/>
    <property type="evidence" value="ECO:0007669"/>
    <property type="project" value="TreeGrafter"/>
</dbReference>
<evidence type="ECO:0000256" key="7">
    <source>
        <dbReference type="ARBA" id="ARBA00023006"/>
    </source>
</evidence>
<dbReference type="GO" id="GO:0034274">
    <property type="term" value="C:Atg12-Atg5-Atg16 complex"/>
    <property type="evidence" value="ECO:0007669"/>
    <property type="project" value="EnsemblFungi"/>
</dbReference>
<dbReference type="InParanoid" id="H2AY11"/>
<dbReference type="FunCoup" id="H2AY11">
    <property type="interactions" value="193"/>
</dbReference>
<dbReference type="PANTHER" id="PTHR13385">
    <property type="entry name" value="AUTOPHAGY PROTEIN 12"/>
    <property type="match status" value="1"/>
</dbReference>
<dbReference type="GO" id="GO:0000045">
    <property type="term" value="P:autophagosome assembly"/>
    <property type="evidence" value="ECO:0007669"/>
    <property type="project" value="EnsemblFungi"/>
</dbReference>
<gene>
    <name evidence="10" type="primary">KAFR0G02270</name>
    <name evidence="10" type="ORF">KAFR_0G02270</name>
</gene>
<keyword evidence="7 8" id="KW-0072">Autophagy</keyword>
<keyword evidence="11" id="KW-1185">Reference proteome</keyword>
<feature type="compositionally biased region" description="Acidic residues" evidence="9">
    <location>
        <begin position="1"/>
        <end position="12"/>
    </location>
</feature>
<dbReference type="SUPFAM" id="SSF54236">
    <property type="entry name" value="Ubiquitin-like"/>
    <property type="match status" value="1"/>
</dbReference>
<dbReference type="GO" id="GO:0005829">
    <property type="term" value="C:cytosol"/>
    <property type="evidence" value="ECO:0007669"/>
    <property type="project" value="EnsemblFungi"/>
</dbReference>
<dbReference type="InterPro" id="IPR029071">
    <property type="entry name" value="Ubiquitin-like_domsf"/>
</dbReference>
<comment type="subunit">
    <text evidence="8">Forms a conjugate with ATG5.</text>
</comment>
<reference evidence="10 11" key="1">
    <citation type="journal article" date="2011" name="Proc. Natl. Acad. Sci. U.S.A.">
        <title>Evolutionary erosion of yeast sex chromosomes by mating-type switching accidents.</title>
        <authorList>
            <person name="Gordon J.L."/>
            <person name="Armisen D."/>
            <person name="Proux-Wera E."/>
            <person name="Oheigeartaigh S.S."/>
            <person name="Byrne K.P."/>
            <person name="Wolfe K.H."/>
        </authorList>
    </citation>
    <scope>NUCLEOTIDE SEQUENCE [LARGE SCALE GENOMIC DNA]</scope>
    <source>
        <strain evidence="11">ATCC 22294 / BCRC 22015 / CBS 2517 / CECT 1963 / NBRC 1671 / NRRL Y-8276</strain>
    </source>
</reference>
<dbReference type="Gene3D" id="3.10.20.90">
    <property type="entry name" value="Phosphatidylinositol 3-kinase Catalytic Subunit, Chain A, domain 1"/>
    <property type="match status" value="1"/>
</dbReference>
<evidence type="ECO:0000256" key="4">
    <source>
        <dbReference type="ARBA" id="ARBA00022499"/>
    </source>
</evidence>
<feature type="region of interest" description="Disordered" evidence="9">
    <location>
        <begin position="1"/>
        <end position="31"/>
    </location>
</feature>
<dbReference type="CDD" id="cd01612">
    <property type="entry name" value="Ubl_ATG12"/>
    <property type="match status" value="1"/>
</dbReference>
<dbReference type="KEGG" id="kaf:KAFR_0G02270"/>
<keyword evidence="8" id="KW-0813">Transport</keyword>
<evidence type="ECO:0000256" key="6">
    <source>
        <dbReference type="ARBA" id="ARBA00022927"/>
    </source>
</evidence>
<dbReference type="PANTHER" id="PTHR13385:SF0">
    <property type="entry name" value="UBIQUITIN-LIKE PROTEIN ATG12"/>
    <property type="match status" value="1"/>
</dbReference>
<dbReference type="GO" id="GO:0019776">
    <property type="term" value="F:Atg8-family ligase activity"/>
    <property type="evidence" value="ECO:0007669"/>
    <property type="project" value="EnsemblFungi"/>
</dbReference>
<dbReference type="EMBL" id="HE650827">
    <property type="protein sequence ID" value="CCF59261.1"/>
    <property type="molecule type" value="Genomic_DNA"/>
</dbReference>
<dbReference type="InterPro" id="IPR007242">
    <property type="entry name" value="Atg12"/>
</dbReference>
<evidence type="ECO:0000313" key="10">
    <source>
        <dbReference type="EMBL" id="CCF59261.1"/>
    </source>
</evidence>
<dbReference type="Proteomes" id="UP000005220">
    <property type="component" value="Chromosome 7"/>
</dbReference>
<dbReference type="GO" id="GO:0031386">
    <property type="term" value="F:protein tag activity"/>
    <property type="evidence" value="ECO:0007669"/>
    <property type="project" value="EnsemblFungi"/>
</dbReference>
<dbReference type="GO" id="GO:0034045">
    <property type="term" value="C:phagophore assembly site membrane"/>
    <property type="evidence" value="ECO:0007669"/>
    <property type="project" value="UniProtKB-SubCell"/>
</dbReference>
<dbReference type="eggNOG" id="KOG3439">
    <property type="taxonomic scope" value="Eukaryota"/>
</dbReference>